<protein>
    <recommendedName>
        <fullName evidence="1">UDP-glucose/GDP-mannose dehydrogenase C-terminal domain-containing protein</fullName>
    </recommendedName>
</protein>
<feature type="non-terminal residue" evidence="2">
    <location>
        <position position="1"/>
    </location>
</feature>
<gene>
    <name evidence="2" type="ORF">METZ01_LOCUS473582</name>
</gene>
<dbReference type="PANTHER" id="PTHR43491">
    <property type="entry name" value="UDP-N-ACETYL-D-MANNOSAMINE DEHYDROGENASE"/>
    <property type="match status" value="1"/>
</dbReference>
<dbReference type="EMBL" id="UINC01201400">
    <property type="protein sequence ID" value="SVE20728.1"/>
    <property type="molecule type" value="Genomic_DNA"/>
</dbReference>
<proteinExistence type="predicted"/>
<dbReference type="InterPro" id="IPR036220">
    <property type="entry name" value="UDP-Glc/GDP-Man_DH_C_sf"/>
</dbReference>
<dbReference type="AlphaFoldDB" id="A0A383BMW1"/>
<dbReference type="InterPro" id="IPR014027">
    <property type="entry name" value="UDP-Glc/GDP-Man_DH_C"/>
</dbReference>
<dbReference type="SUPFAM" id="SSF52413">
    <property type="entry name" value="UDP-glucose/GDP-mannose dehydrogenase C-terminal domain"/>
    <property type="match status" value="1"/>
</dbReference>
<feature type="domain" description="UDP-glucose/GDP-mannose dehydrogenase C-terminal" evidence="1">
    <location>
        <begin position="5"/>
        <end position="103"/>
    </location>
</feature>
<name>A0A383BMW1_9ZZZZ</name>
<dbReference type="GO" id="GO:0051287">
    <property type="term" value="F:NAD binding"/>
    <property type="evidence" value="ECO:0007669"/>
    <property type="project" value="InterPro"/>
</dbReference>
<sequence length="110" mass="12291">QSKILILGVAYKKNVGDIRESPSITIIELISSLDGLVSYSDPYVNEISELKDFKGPLKSTMLTKEILKESDCVVLTADHDDFDYDQILELSSLIVDTRGKFPKNEKVKLA</sequence>
<evidence type="ECO:0000259" key="1">
    <source>
        <dbReference type="SMART" id="SM00984"/>
    </source>
</evidence>
<dbReference type="Pfam" id="PF03720">
    <property type="entry name" value="UDPG_MGDP_dh_C"/>
    <property type="match status" value="1"/>
</dbReference>
<evidence type="ECO:0000313" key="2">
    <source>
        <dbReference type="EMBL" id="SVE20728.1"/>
    </source>
</evidence>
<dbReference type="GO" id="GO:0016616">
    <property type="term" value="F:oxidoreductase activity, acting on the CH-OH group of donors, NAD or NADP as acceptor"/>
    <property type="evidence" value="ECO:0007669"/>
    <property type="project" value="InterPro"/>
</dbReference>
<dbReference type="GO" id="GO:0016628">
    <property type="term" value="F:oxidoreductase activity, acting on the CH-CH group of donors, NAD or NADP as acceptor"/>
    <property type="evidence" value="ECO:0007669"/>
    <property type="project" value="InterPro"/>
</dbReference>
<dbReference type="InterPro" id="IPR028359">
    <property type="entry name" value="UDP_ManNAc/GlcNAc_DH"/>
</dbReference>
<dbReference type="PANTHER" id="PTHR43491:SF1">
    <property type="entry name" value="UDP-N-ACETYL-D-MANNOSAMINE DEHYDROGENASE"/>
    <property type="match status" value="1"/>
</dbReference>
<accession>A0A383BMW1</accession>
<dbReference type="SMART" id="SM00984">
    <property type="entry name" value="UDPG_MGDP_dh_C"/>
    <property type="match status" value="1"/>
</dbReference>
<organism evidence="2">
    <name type="scientific">marine metagenome</name>
    <dbReference type="NCBI Taxonomy" id="408172"/>
    <lineage>
        <taxon>unclassified sequences</taxon>
        <taxon>metagenomes</taxon>
        <taxon>ecological metagenomes</taxon>
    </lineage>
</organism>
<dbReference type="Gene3D" id="3.40.50.720">
    <property type="entry name" value="NAD(P)-binding Rossmann-like Domain"/>
    <property type="match status" value="1"/>
</dbReference>
<reference evidence="2" key="1">
    <citation type="submission" date="2018-05" db="EMBL/GenBank/DDBJ databases">
        <authorList>
            <person name="Lanie J.A."/>
            <person name="Ng W.-L."/>
            <person name="Kazmierczak K.M."/>
            <person name="Andrzejewski T.M."/>
            <person name="Davidsen T.M."/>
            <person name="Wayne K.J."/>
            <person name="Tettelin H."/>
            <person name="Glass J.I."/>
            <person name="Rusch D."/>
            <person name="Podicherti R."/>
            <person name="Tsui H.-C.T."/>
            <person name="Winkler M.E."/>
        </authorList>
    </citation>
    <scope>NUCLEOTIDE SEQUENCE</scope>
</reference>
<dbReference type="GO" id="GO:0000271">
    <property type="term" value="P:polysaccharide biosynthetic process"/>
    <property type="evidence" value="ECO:0007669"/>
    <property type="project" value="InterPro"/>
</dbReference>